<accession>A0A7S0VRI4</accession>
<feature type="signal peptide" evidence="2">
    <location>
        <begin position="1"/>
        <end position="24"/>
    </location>
</feature>
<gene>
    <name evidence="3" type="ORF">HTEP1355_LOCUS9978</name>
</gene>
<feature type="chain" id="PRO_5030638239" evidence="2">
    <location>
        <begin position="25"/>
        <end position="191"/>
    </location>
</feature>
<evidence type="ECO:0000313" key="3">
    <source>
        <dbReference type="EMBL" id="CAD8796338.1"/>
    </source>
</evidence>
<sequence length="191" mass="20259">MLPATARTALAALIAVTAISSSSAYAPPPLPGTAAARLTGAPSLSLSSARRPARVAGRAIGATLSAEKSEKQVASVSEIQDEAKERQRRAERTKQLSALIGTNCPEEWISSEKVVKSTKEDTFAMQEMAVMSGPEGRHTICRVNYHDDDDGMYSVETEVGANGSRTLRRLGRAKLCKVDQALIEGLISSSS</sequence>
<evidence type="ECO:0000256" key="2">
    <source>
        <dbReference type="SAM" id="SignalP"/>
    </source>
</evidence>
<proteinExistence type="predicted"/>
<dbReference type="AlphaFoldDB" id="A0A7S0VRI4"/>
<name>A0A7S0VRI4_9CRYP</name>
<reference evidence="3" key="1">
    <citation type="submission" date="2021-01" db="EMBL/GenBank/DDBJ databases">
        <authorList>
            <person name="Corre E."/>
            <person name="Pelletier E."/>
            <person name="Niang G."/>
            <person name="Scheremetjew M."/>
            <person name="Finn R."/>
            <person name="Kale V."/>
            <person name="Holt S."/>
            <person name="Cochrane G."/>
            <person name="Meng A."/>
            <person name="Brown T."/>
            <person name="Cohen L."/>
        </authorList>
    </citation>
    <scope>NUCLEOTIDE SEQUENCE</scope>
    <source>
        <strain evidence="3">CCMP443</strain>
    </source>
</reference>
<dbReference type="EMBL" id="HBFN01017109">
    <property type="protein sequence ID" value="CAD8796338.1"/>
    <property type="molecule type" value="Transcribed_RNA"/>
</dbReference>
<keyword evidence="2" id="KW-0732">Signal</keyword>
<protein>
    <submittedName>
        <fullName evidence="3">Uncharacterized protein</fullName>
    </submittedName>
</protein>
<organism evidence="3">
    <name type="scientific">Hemiselmis tepida</name>
    <dbReference type="NCBI Taxonomy" id="464990"/>
    <lineage>
        <taxon>Eukaryota</taxon>
        <taxon>Cryptophyceae</taxon>
        <taxon>Cryptomonadales</taxon>
        <taxon>Hemiselmidaceae</taxon>
        <taxon>Hemiselmis</taxon>
    </lineage>
</organism>
<feature type="coiled-coil region" evidence="1">
    <location>
        <begin position="66"/>
        <end position="96"/>
    </location>
</feature>
<evidence type="ECO:0000256" key="1">
    <source>
        <dbReference type="SAM" id="Coils"/>
    </source>
</evidence>
<keyword evidence="1" id="KW-0175">Coiled coil</keyword>